<feature type="region of interest" description="Disordered" evidence="1">
    <location>
        <begin position="1"/>
        <end position="76"/>
    </location>
</feature>
<keyword evidence="2" id="KW-0540">Nuclease</keyword>
<dbReference type="EMBL" id="MT142348">
    <property type="protein sequence ID" value="QJA78679.1"/>
    <property type="molecule type" value="Genomic_DNA"/>
</dbReference>
<gene>
    <name evidence="2" type="ORF">MM415A01032_0011</name>
</gene>
<keyword evidence="2" id="KW-0255">Endonuclease</keyword>
<sequence length="76" mass="8529">MPKTPRNYKEEYKGYHGKPAQIANRAARNKARADSPLKKGDPREVDHKKPLSKGGGNGKGNTRVTTRSANRHKYNK</sequence>
<evidence type="ECO:0000313" key="2">
    <source>
        <dbReference type="EMBL" id="QJA78679.1"/>
    </source>
</evidence>
<accession>A0A6M3KA24</accession>
<dbReference type="GO" id="GO:0004519">
    <property type="term" value="F:endonuclease activity"/>
    <property type="evidence" value="ECO:0007669"/>
    <property type="project" value="UniProtKB-KW"/>
</dbReference>
<proteinExistence type="predicted"/>
<reference evidence="2" key="1">
    <citation type="submission" date="2020-03" db="EMBL/GenBank/DDBJ databases">
        <title>The deep terrestrial virosphere.</title>
        <authorList>
            <person name="Holmfeldt K."/>
            <person name="Nilsson E."/>
            <person name="Simone D."/>
            <person name="Lopez-Fernandez M."/>
            <person name="Wu X."/>
            <person name="de Brujin I."/>
            <person name="Lundin D."/>
            <person name="Andersson A."/>
            <person name="Bertilsson S."/>
            <person name="Dopson M."/>
        </authorList>
    </citation>
    <scope>NUCLEOTIDE SEQUENCE</scope>
    <source>
        <strain evidence="2">MM415A01032</strain>
    </source>
</reference>
<feature type="compositionally biased region" description="Basic and acidic residues" evidence="1">
    <location>
        <begin position="31"/>
        <end position="49"/>
    </location>
</feature>
<name>A0A6M3KA24_9ZZZZ</name>
<dbReference type="AlphaFoldDB" id="A0A6M3KA24"/>
<evidence type="ECO:0000256" key="1">
    <source>
        <dbReference type="SAM" id="MobiDB-lite"/>
    </source>
</evidence>
<protein>
    <submittedName>
        <fullName evidence="2">Putative HNH endonuclease</fullName>
    </submittedName>
</protein>
<dbReference type="Gene3D" id="1.10.30.50">
    <property type="match status" value="1"/>
</dbReference>
<keyword evidence="2" id="KW-0378">Hydrolase</keyword>
<organism evidence="2">
    <name type="scientific">viral metagenome</name>
    <dbReference type="NCBI Taxonomy" id="1070528"/>
    <lineage>
        <taxon>unclassified sequences</taxon>
        <taxon>metagenomes</taxon>
        <taxon>organismal metagenomes</taxon>
    </lineage>
</organism>